<dbReference type="AlphaFoldDB" id="A0A3P7J9P0"/>
<dbReference type="EMBL" id="UYYB01097477">
    <property type="protein sequence ID" value="VDM76679.1"/>
    <property type="molecule type" value="Genomic_DNA"/>
</dbReference>
<keyword evidence="1" id="KW-0233">DNA recombination</keyword>
<name>A0A3P7J9P0_STRVU</name>
<reference evidence="4 5" key="1">
    <citation type="submission" date="2018-11" db="EMBL/GenBank/DDBJ databases">
        <authorList>
            <consortium name="Pathogen Informatics"/>
        </authorList>
    </citation>
    <scope>NUCLEOTIDE SEQUENCE [LARGE SCALE GENOMIC DNA]</scope>
</reference>
<dbReference type="GO" id="GO:0006310">
    <property type="term" value="P:DNA recombination"/>
    <property type="evidence" value="ECO:0007669"/>
    <property type="project" value="UniProtKB-KW"/>
</dbReference>
<gene>
    <name evidence="4" type="ORF">SVUK_LOCUS11677</name>
</gene>
<dbReference type="Gene3D" id="1.10.443.10">
    <property type="entry name" value="Intergrase catalytic core"/>
    <property type="match status" value="1"/>
</dbReference>
<dbReference type="SUPFAM" id="SSF56349">
    <property type="entry name" value="DNA breaking-rejoining enzymes"/>
    <property type="match status" value="1"/>
</dbReference>
<keyword evidence="5" id="KW-1185">Reference proteome</keyword>
<feature type="transmembrane region" description="Helical" evidence="3">
    <location>
        <begin position="151"/>
        <end position="171"/>
    </location>
</feature>
<dbReference type="GO" id="GO:0015074">
    <property type="term" value="P:DNA integration"/>
    <property type="evidence" value="ECO:0007669"/>
    <property type="project" value="InterPro"/>
</dbReference>
<dbReference type="OrthoDB" id="5867182at2759"/>
<evidence type="ECO:0000256" key="1">
    <source>
        <dbReference type="ARBA" id="ARBA00023172"/>
    </source>
</evidence>
<accession>A0A3P7J9P0</accession>
<dbReference type="Proteomes" id="UP000270094">
    <property type="component" value="Unassembled WGS sequence"/>
</dbReference>
<keyword evidence="3" id="KW-0472">Membrane</keyword>
<feature type="region of interest" description="Disordered" evidence="2">
    <location>
        <begin position="253"/>
        <end position="275"/>
    </location>
</feature>
<protein>
    <submittedName>
        <fullName evidence="4">Uncharacterized protein</fullName>
    </submittedName>
</protein>
<organism evidence="4 5">
    <name type="scientific">Strongylus vulgaris</name>
    <name type="common">Blood worm</name>
    <dbReference type="NCBI Taxonomy" id="40348"/>
    <lineage>
        <taxon>Eukaryota</taxon>
        <taxon>Metazoa</taxon>
        <taxon>Ecdysozoa</taxon>
        <taxon>Nematoda</taxon>
        <taxon>Chromadorea</taxon>
        <taxon>Rhabditida</taxon>
        <taxon>Rhabditina</taxon>
        <taxon>Rhabditomorpha</taxon>
        <taxon>Strongyloidea</taxon>
        <taxon>Strongylidae</taxon>
        <taxon>Strongylus</taxon>
    </lineage>
</organism>
<evidence type="ECO:0000313" key="4">
    <source>
        <dbReference type="EMBL" id="VDM76679.1"/>
    </source>
</evidence>
<evidence type="ECO:0000313" key="5">
    <source>
        <dbReference type="Proteomes" id="UP000270094"/>
    </source>
</evidence>
<dbReference type="GO" id="GO:0003677">
    <property type="term" value="F:DNA binding"/>
    <property type="evidence" value="ECO:0007669"/>
    <property type="project" value="InterPro"/>
</dbReference>
<dbReference type="InterPro" id="IPR011010">
    <property type="entry name" value="DNA_brk_join_enz"/>
</dbReference>
<sequence>MTSCAGLSKVAVLIEECFDAVAGGTLKIYKRVSGWTLRGGEQTKRRKWLHALVLASTEKLPGIRRKVQCPFCGPTQAQERFRGAPYRQRKNQIARIPYQLCPISFHPLLQDDQDILKALLRSAKKNPVKYRGKATQYDVDMVIDWALNRKTLSAIAGASAVLLLFVAFLRISELCALRVGDVSYKEDNIWWLTYENRRQIEGVGAVIAFRLSGQALILWRVFENFFLQIRVVSFLAAGFGHHLQEMRSREGSRGLWTTRASPTDASPHIPSEEAQRPRPFALEPTLPTSCAQADGNRLILFFAILIPARCNYEICFFFAVMCLFLVDVSFLW</sequence>
<feature type="transmembrane region" description="Helical" evidence="3">
    <location>
        <begin position="298"/>
        <end position="326"/>
    </location>
</feature>
<evidence type="ECO:0000256" key="3">
    <source>
        <dbReference type="SAM" id="Phobius"/>
    </source>
</evidence>
<proteinExistence type="predicted"/>
<dbReference type="InterPro" id="IPR013762">
    <property type="entry name" value="Integrase-like_cat_sf"/>
</dbReference>
<evidence type="ECO:0000256" key="2">
    <source>
        <dbReference type="SAM" id="MobiDB-lite"/>
    </source>
</evidence>
<keyword evidence="3" id="KW-0812">Transmembrane</keyword>
<keyword evidence="3" id="KW-1133">Transmembrane helix</keyword>